<dbReference type="InterPro" id="IPR008136">
    <property type="entry name" value="CinA_C"/>
</dbReference>
<dbReference type="Proteomes" id="UP000298358">
    <property type="component" value="Unassembled WGS sequence"/>
</dbReference>
<dbReference type="EMBL" id="SPQB01000023">
    <property type="protein sequence ID" value="TFU32564.1"/>
    <property type="molecule type" value="Genomic_DNA"/>
</dbReference>
<name>A0A4Y9FTG6_9MICO</name>
<dbReference type="InterPro" id="IPR036653">
    <property type="entry name" value="CinA-like_C"/>
</dbReference>
<evidence type="ECO:0000313" key="3">
    <source>
        <dbReference type="EMBL" id="TFU32564.1"/>
    </source>
</evidence>
<dbReference type="SUPFAM" id="SSF142433">
    <property type="entry name" value="CinA-like"/>
    <property type="match status" value="1"/>
</dbReference>
<dbReference type="AlphaFoldDB" id="A0A4Y9FTG6"/>
<gene>
    <name evidence="3" type="ORF">E4U02_10205</name>
</gene>
<evidence type="ECO:0000256" key="1">
    <source>
        <dbReference type="SAM" id="MobiDB-lite"/>
    </source>
</evidence>
<dbReference type="OrthoDB" id="1253990at2"/>
<evidence type="ECO:0000313" key="4">
    <source>
        <dbReference type="Proteomes" id="UP000298358"/>
    </source>
</evidence>
<feature type="domain" description="CinA C-terminal" evidence="2">
    <location>
        <begin position="33"/>
        <end position="184"/>
    </location>
</feature>
<feature type="region of interest" description="Disordered" evidence="1">
    <location>
        <begin position="1"/>
        <end position="27"/>
    </location>
</feature>
<accession>A0A4Y9FTG6</accession>
<dbReference type="Gene3D" id="3.90.950.20">
    <property type="entry name" value="CinA-like"/>
    <property type="match status" value="1"/>
</dbReference>
<feature type="compositionally biased region" description="Basic and acidic residues" evidence="1">
    <location>
        <begin position="1"/>
        <end position="10"/>
    </location>
</feature>
<dbReference type="NCBIfam" id="TIGR00199">
    <property type="entry name" value="PncC_domain"/>
    <property type="match status" value="1"/>
</dbReference>
<sequence>MGSRAADCRERHRLRRGTAARRSSGAVTEPSTAAGLLARLRLRGWSVAVAESLTGGLVVSSLVGVPGASASLRGGVVAYDTAIKQSVLGVDAALLGQHGPVHPEVARQMAEGVRRALSVAGRSADVGIATTGIAGPESPDGQPVGTVHVGIATPDRSSVASFLFDGDRARIREAACEAALRAALDAISE</sequence>
<proteinExistence type="predicted"/>
<protein>
    <submittedName>
        <fullName evidence="3">CinA family protein</fullName>
    </submittedName>
</protein>
<evidence type="ECO:0000259" key="2">
    <source>
        <dbReference type="Pfam" id="PF02464"/>
    </source>
</evidence>
<reference evidence="3 4" key="1">
    <citation type="submission" date="2019-03" db="EMBL/GenBank/DDBJ databases">
        <title>Diversity of the mouse oral microbiome.</title>
        <authorList>
            <person name="Joseph S."/>
            <person name="Aduse-Opoku J."/>
            <person name="Curtis M."/>
            <person name="Wade W."/>
            <person name="Hashim A."/>
        </authorList>
    </citation>
    <scope>NUCLEOTIDE SEQUENCE [LARGE SCALE GENOMIC DNA]</scope>
    <source>
        <strain evidence="3 4">P1012</strain>
    </source>
</reference>
<dbReference type="Pfam" id="PF02464">
    <property type="entry name" value="CinA"/>
    <property type="match status" value="1"/>
</dbReference>
<organism evidence="3 4">
    <name type="scientific">Microbacterium paludicola</name>
    <dbReference type="NCBI Taxonomy" id="300019"/>
    <lineage>
        <taxon>Bacteria</taxon>
        <taxon>Bacillati</taxon>
        <taxon>Actinomycetota</taxon>
        <taxon>Actinomycetes</taxon>
        <taxon>Micrococcales</taxon>
        <taxon>Microbacteriaceae</taxon>
        <taxon>Microbacterium</taxon>
    </lineage>
</organism>
<comment type="caution">
    <text evidence="3">The sequence shown here is derived from an EMBL/GenBank/DDBJ whole genome shotgun (WGS) entry which is preliminary data.</text>
</comment>
<keyword evidence="4" id="KW-1185">Reference proteome</keyword>